<dbReference type="AlphaFoldDB" id="A0AAP0KAD0"/>
<reference evidence="1 2" key="1">
    <citation type="submission" date="2024-01" db="EMBL/GenBank/DDBJ databases">
        <title>Genome assemblies of Stephania.</title>
        <authorList>
            <person name="Yang L."/>
        </authorList>
    </citation>
    <scope>NUCLEOTIDE SEQUENCE [LARGE SCALE GENOMIC DNA]</scope>
    <source>
        <strain evidence="1">JXDWG</strain>
        <tissue evidence="1">Leaf</tissue>
    </source>
</reference>
<evidence type="ECO:0000313" key="2">
    <source>
        <dbReference type="Proteomes" id="UP001419268"/>
    </source>
</evidence>
<accession>A0AAP0KAD0</accession>
<comment type="caution">
    <text evidence="1">The sequence shown here is derived from an EMBL/GenBank/DDBJ whole genome shotgun (WGS) entry which is preliminary data.</text>
</comment>
<sequence>MLLNGSAPTIIKRTVNTVYRAEEQFKKIAELNDTNSGKLMELWANKLRV</sequence>
<evidence type="ECO:0000313" key="1">
    <source>
        <dbReference type="EMBL" id="KAK9148295.1"/>
    </source>
</evidence>
<protein>
    <submittedName>
        <fullName evidence="1">Uncharacterized protein</fullName>
    </submittedName>
</protein>
<dbReference type="Proteomes" id="UP001419268">
    <property type="component" value="Unassembled WGS sequence"/>
</dbReference>
<dbReference type="EMBL" id="JBBNAG010000003">
    <property type="protein sequence ID" value="KAK9148295.1"/>
    <property type="molecule type" value="Genomic_DNA"/>
</dbReference>
<keyword evidence="2" id="KW-1185">Reference proteome</keyword>
<name>A0AAP0KAD0_9MAGN</name>
<proteinExistence type="predicted"/>
<organism evidence="1 2">
    <name type="scientific">Stephania cephalantha</name>
    <dbReference type="NCBI Taxonomy" id="152367"/>
    <lineage>
        <taxon>Eukaryota</taxon>
        <taxon>Viridiplantae</taxon>
        <taxon>Streptophyta</taxon>
        <taxon>Embryophyta</taxon>
        <taxon>Tracheophyta</taxon>
        <taxon>Spermatophyta</taxon>
        <taxon>Magnoliopsida</taxon>
        <taxon>Ranunculales</taxon>
        <taxon>Menispermaceae</taxon>
        <taxon>Menispermoideae</taxon>
        <taxon>Cissampelideae</taxon>
        <taxon>Stephania</taxon>
    </lineage>
</organism>
<gene>
    <name evidence="1" type="ORF">Scep_007052</name>
</gene>